<dbReference type="EMBL" id="LAVV01008778">
    <property type="protein sequence ID" value="KNZ51966.1"/>
    <property type="molecule type" value="Genomic_DNA"/>
</dbReference>
<organism evidence="1 2">
    <name type="scientific">Puccinia sorghi</name>
    <dbReference type="NCBI Taxonomy" id="27349"/>
    <lineage>
        <taxon>Eukaryota</taxon>
        <taxon>Fungi</taxon>
        <taxon>Dikarya</taxon>
        <taxon>Basidiomycota</taxon>
        <taxon>Pucciniomycotina</taxon>
        <taxon>Pucciniomycetes</taxon>
        <taxon>Pucciniales</taxon>
        <taxon>Pucciniaceae</taxon>
        <taxon>Puccinia</taxon>
    </lineage>
</organism>
<dbReference type="Proteomes" id="UP000037035">
    <property type="component" value="Unassembled WGS sequence"/>
</dbReference>
<evidence type="ECO:0008006" key="3">
    <source>
        <dbReference type="Google" id="ProtNLM"/>
    </source>
</evidence>
<sequence>MALKGAKTKYFVDLLDLNQKRHTADNLFSALKHSLKSKQIGLNQIWSIVTDSASIMLKLSVSISSK</sequence>
<evidence type="ECO:0000313" key="1">
    <source>
        <dbReference type="EMBL" id="KNZ51966.1"/>
    </source>
</evidence>
<keyword evidence="2" id="KW-1185">Reference proteome</keyword>
<gene>
    <name evidence="1" type="ORF">VP01_3749g4</name>
</gene>
<dbReference type="OrthoDB" id="2504957at2759"/>
<dbReference type="VEuPathDB" id="FungiDB:VP01_3749g4"/>
<comment type="caution">
    <text evidence="1">The sequence shown here is derived from an EMBL/GenBank/DDBJ whole genome shotgun (WGS) entry which is preliminary data.</text>
</comment>
<dbReference type="STRING" id="27349.A0A0L6UTU9"/>
<name>A0A0L6UTU9_9BASI</name>
<dbReference type="AlphaFoldDB" id="A0A0L6UTU9"/>
<accession>A0A0L6UTU9</accession>
<protein>
    <recommendedName>
        <fullName evidence="3">DUF659 domain-containing protein</fullName>
    </recommendedName>
</protein>
<evidence type="ECO:0000313" key="2">
    <source>
        <dbReference type="Proteomes" id="UP000037035"/>
    </source>
</evidence>
<reference evidence="1 2" key="1">
    <citation type="submission" date="2015-08" db="EMBL/GenBank/DDBJ databases">
        <title>Next Generation Sequencing and Analysis of the Genome of Puccinia sorghi L Schw, the Causal Agent of Maize Common Rust.</title>
        <authorList>
            <person name="Rochi L."/>
            <person name="Burguener G."/>
            <person name="Darino M."/>
            <person name="Turjanski A."/>
            <person name="Kreff E."/>
            <person name="Dieguez M.J."/>
            <person name="Sacco F."/>
        </authorList>
    </citation>
    <scope>NUCLEOTIDE SEQUENCE [LARGE SCALE GENOMIC DNA]</scope>
    <source>
        <strain evidence="1 2">RO10H11247</strain>
    </source>
</reference>
<proteinExistence type="predicted"/>